<organism evidence="1 2">
    <name type="scientific">Saccharopolyspora flava</name>
    <dbReference type="NCBI Taxonomy" id="95161"/>
    <lineage>
        <taxon>Bacteria</taxon>
        <taxon>Bacillati</taxon>
        <taxon>Actinomycetota</taxon>
        <taxon>Actinomycetes</taxon>
        <taxon>Pseudonocardiales</taxon>
        <taxon>Pseudonocardiaceae</taxon>
        <taxon>Saccharopolyspora</taxon>
    </lineage>
</organism>
<keyword evidence="2" id="KW-1185">Reference proteome</keyword>
<evidence type="ECO:0000313" key="2">
    <source>
        <dbReference type="Proteomes" id="UP000198852"/>
    </source>
</evidence>
<evidence type="ECO:0000313" key="1">
    <source>
        <dbReference type="EMBL" id="SFS41855.1"/>
    </source>
</evidence>
<dbReference type="Proteomes" id="UP000198852">
    <property type="component" value="Unassembled WGS sequence"/>
</dbReference>
<reference evidence="2" key="1">
    <citation type="submission" date="2016-10" db="EMBL/GenBank/DDBJ databases">
        <authorList>
            <person name="Varghese N."/>
            <person name="Submissions S."/>
        </authorList>
    </citation>
    <scope>NUCLEOTIDE SEQUENCE [LARGE SCALE GENOMIC DNA]</scope>
    <source>
        <strain evidence="2">DSM 44771</strain>
    </source>
</reference>
<dbReference type="OrthoDB" id="3690349at2"/>
<accession>A0A1I6PP77</accession>
<dbReference type="EMBL" id="FOZX01000001">
    <property type="protein sequence ID" value="SFS41855.1"/>
    <property type="molecule type" value="Genomic_DNA"/>
</dbReference>
<dbReference type="RefSeq" id="WP_093413955.1">
    <property type="nucleotide sequence ID" value="NZ_FOZX01000001.1"/>
</dbReference>
<sequence>MNDITNGLQALVARDFQFTHPRDASGSLVAVVGIRVHRGVFDILQLFGENDADAARIPADEPDVLFPSRVLWRTNGPALDVINELLAMPEPLPETGAEAAGCWVPTHAGRSRWLAVTA</sequence>
<protein>
    <submittedName>
        <fullName evidence="1">Uncharacterized protein</fullName>
    </submittedName>
</protein>
<proteinExistence type="predicted"/>
<dbReference type="STRING" id="95161.SAMN05660874_00967"/>
<dbReference type="AlphaFoldDB" id="A0A1I6PP77"/>
<gene>
    <name evidence="1" type="ORF">SAMN05660874_00967</name>
</gene>
<name>A0A1I6PP77_9PSEU</name>